<name>A0A4S4LS90_9AGAM</name>
<dbReference type="Proteomes" id="UP000310158">
    <property type="component" value="Unassembled WGS sequence"/>
</dbReference>
<dbReference type="Pfam" id="PF18758">
    <property type="entry name" value="KDZ"/>
    <property type="match status" value="1"/>
</dbReference>
<dbReference type="OrthoDB" id="3265433at2759"/>
<evidence type="ECO:0000313" key="2">
    <source>
        <dbReference type="EMBL" id="THH14548.1"/>
    </source>
</evidence>
<proteinExistence type="predicted"/>
<gene>
    <name evidence="2" type="ORF">EW146_g5797</name>
</gene>
<dbReference type="AlphaFoldDB" id="A0A4S4LS90"/>
<sequence>MAIKIKCFYQFYLGFIKGVAQVDEEVIETLWAPLNQISGSTQTMATSHREEAFAKLTSATDTRLLTKWSQQEGAAAASHQTNPEWLDIYNISKTKMPGKAAYQLQLTEAERENVPGVLRGMVAWLATGIKIQEAQIATFNQEAIHYVGEIKQTEEWEDIPGNEIQDPMSNNEDDADAAPGPADNVSKNADEEDVVESVVAKKICLSLPSTFSKDKCMELGLQALAKQELELRKADLGTDDDLLSIYKDLDPKDLKVSMAISDLRKPGHRKESLAWFWNMDVQRDAEQRGWMEECEVHWLQAKALRNQWEEQVTLLAEEMWWSVKAFKTKANFWASLIESVDVTEHPGHHAYAAQQ</sequence>
<protein>
    <submittedName>
        <fullName evidence="2">Uncharacterized protein</fullName>
    </submittedName>
</protein>
<reference evidence="2 3" key="1">
    <citation type="submission" date="2019-02" db="EMBL/GenBank/DDBJ databases">
        <title>Genome sequencing of the rare red list fungi Bondarzewia mesenterica.</title>
        <authorList>
            <person name="Buettner E."/>
            <person name="Kellner H."/>
        </authorList>
    </citation>
    <scope>NUCLEOTIDE SEQUENCE [LARGE SCALE GENOMIC DNA]</scope>
    <source>
        <strain evidence="2 3">DSM 108281</strain>
    </source>
</reference>
<dbReference type="InterPro" id="IPR040521">
    <property type="entry name" value="KDZ"/>
</dbReference>
<organism evidence="2 3">
    <name type="scientific">Bondarzewia mesenterica</name>
    <dbReference type="NCBI Taxonomy" id="1095465"/>
    <lineage>
        <taxon>Eukaryota</taxon>
        <taxon>Fungi</taxon>
        <taxon>Dikarya</taxon>
        <taxon>Basidiomycota</taxon>
        <taxon>Agaricomycotina</taxon>
        <taxon>Agaricomycetes</taxon>
        <taxon>Russulales</taxon>
        <taxon>Bondarzewiaceae</taxon>
        <taxon>Bondarzewia</taxon>
    </lineage>
</organism>
<accession>A0A4S4LS90</accession>
<dbReference type="EMBL" id="SGPL01000269">
    <property type="protein sequence ID" value="THH14548.1"/>
    <property type="molecule type" value="Genomic_DNA"/>
</dbReference>
<comment type="caution">
    <text evidence="2">The sequence shown here is derived from an EMBL/GenBank/DDBJ whole genome shotgun (WGS) entry which is preliminary data.</text>
</comment>
<evidence type="ECO:0000256" key="1">
    <source>
        <dbReference type="SAM" id="MobiDB-lite"/>
    </source>
</evidence>
<keyword evidence="3" id="KW-1185">Reference proteome</keyword>
<evidence type="ECO:0000313" key="3">
    <source>
        <dbReference type="Proteomes" id="UP000310158"/>
    </source>
</evidence>
<feature type="region of interest" description="Disordered" evidence="1">
    <location>
        <begin position="160"/>
        <end position="190"/>
    </location>
</feature>